<dbReference type="PANTHER" id="PTHR34071">
    <property type="entry name" value="5-NITROIMIDAZOLE ANTIBIOTICS RESISTANCE PROTEIN, NIMA-FAMILY-RELATED PROTEIN-RELATED"/>
    <property type="match status" value="1"/>
</dbReference>
<evidence type="ECO:0008006" key="3">
    <source>
        <dbReference type="Google" id="ProtNLM"/>
    </source>
</evidence>
<dbReference type="EMBL" id="JACICA010000002">
    <property type="protein sequence ID" value="MBB3702105.1"/>
    <property type="molecule type" value="Genomic_DNA"/>
</dbReference>
<sequence length="173" mass="19875">MKYDNSGVRRQDRLLDEESALELLKAADFGFLAMQAEDGGGYGVPLNYVYDESKEVVFLHCAPEGRKLRCIEREPRVTFTIIGKDCHVVPNKFTEAYKSLVLTCRAEMVKNEEERRRAMRLFVDKLSPNYRIVGYKYVEKSLHRTAIICLHVEHFTGKTKRVTAQTPIISKGD</sequence>
<dbReference type="Pfam" id="PF12900">
    <property type="entry name" value="Pyridox_ox_2"/>
    <property type="match status" value="1"/>
</dbReference>
<dbReference type="AlphaFoldDB" id="A0A7W5UHL5"/>
<comment type="caution">
    <text evidence="1">The sequence shown here is derived from an EMBL/GenBank/DDBJ whole genome shotgun (WGS) entry which is preliminary data.</text>
</comment>
<reference evidence="1 2" key="1">
    <citation type="submission" date="2020-08" db="EMBL/GenBank/DDBJ databases">
        <title>Genomic Encyclopedia of Type Strains, Phase IV (KMG-IV): sequencing the most valuable type-strain genomes for metagenomic binning, comparative biology and taxonomic classification.</title>
        <authorList>
            <person name="Goeker M."/>
        </authorList>
    </citation>
    <scope>NUCLEOTIDE SEQUENCE [LARGE SCALE GENOMIC DNA]</scope>
    <source>
        <strain evidence="1 2">DSM 22548</strain>
    </source>
</reference>
<dbReference type="InterPro" id="IPR024747">
    <property type="entry name" value="Pyridox_Oxase-rel"/>
</dbReference>
<dbReference type="Proteomes" id="UP000541425">
    <property type="component" value="Unassembled WGS sequence"/>
</dbReference>
<proteinExistence type="predicted"/>
<gene>
    <name evidence="1" type="ORF">FHS60_000558</name>
</gene>
<evidence type="ECO:0000313" key="1">
    <source>
        <dbReference type="EMBL" id="MBB3702105.1"/>
    </source>
</evidence>
<dbReference type="InterPro" id="IPR012349">
    <property type="entry name" value="Split_barrel_FMN-bd"/>
</dbReference>
<evidence type="ECO:0000313" key="2">
    <source>
        <dbReference type="Proteomes" id="UP000541425"/>
    </source>
</evidence>
<organism evidence="1 2">
    <name type="scientific">Alloprevotella rava</name>
    <dbReference type="NCBI Taxonomy" id="671218"/>
    <lineage>
        <taxon>Bacteria</taxon>
        <taxon>Pseudomonadati</taxon>
        <taxon>Bacteroidota</taxon>
        <taxon>Bacteroidia</taxon>
        <taxon>Bacteroidales</taxon>
        <taxon>Prevotellaceae</taxon>
        <taxon>Alloprevotella</taxon>
    </lineage>
</organism>
<protein>
    <recommendedName>
        <fullName evidence="3">Pyridoxamine 5'-phosphate oxidase family protein</fullName>
    </recommendedName>
</protein>
<name>A0A7W5UHL5_9BACT</name>
<dbReference type="SUPFAM" id="SSF50475">
    <property type="entry name" value="FMN-binding split barrel"/>
    <property type="match status" value="1"/>
</dbReference>
<dbReference type="PANTHER" id="PTHR34071:SF2">
    <property type="entry name" value="FLAVIN-NUCLEOTIDE-BINDING PROTEIN"/>
    <property type="match status" value="1"/>
</dbReference>
<dbReference type="RefSeq" id="WP_183694601.1">
    <property type="nucleotide sequence ID" value="NZ_JACICA010000002.1"/>
</dbReference>
<accession>A0A7W5UHL5</accession>
<dbReference type="Gene3D" id="2.30.110.10">
    <property type="entry name" value="Electron Transport, Fmn-binding Protein, Chain A"/>
    <property type="match status" value="1"/>
</dbReference>